<feature type="transmembrane region" description="Helical" evidence="1">
    <location>
        <begin position="243"/>
        <end position="261"/>
    </location>
</feature>
<protein>
    <submittedName>
        <fullName evidence="2">Uncharacterized protein</fullName>
    </submittedName>
</protein>
<feature type="transmembrane region" description="Helical" evidence="1">
    <location>
        <begin position="368"/>
        <end position="393"/>
    </location>
</feature>
<proteinExistence type="predicted"/>
<dbReference type="PANTHER" id="PTHR35043">
    <property type="entry name" value="TRANSCRIPTION FACTOR DOMAIN-CONTAINING PROTEIN"/>
    <property type="match status" value="1"/>
</dbReference>
<evidence type="ECO:0000313" key="2">
    <source>
        <dbReference type="EMBL" id="GJJ06807.1"/>
    </source>
</evidence>
<keyword evidence="1" id="KW-0812">Transmembrane</keyword>
<feature type="transmembrane region" description="Helical" evidence="1">
    <location>
        <begin position="336"/>
        <end position="356"/>
    </location>
</feature>
<dbReference type="EMBL" id="BPWL01000001">
    <property type="protein sequence ID" value="GJJ06807.1"/>
    <property type="molecule type" value="Genomic_DNA"/>
</dbReference>
<accession>A0AAV5A086</accession>
<dbReference type="AlphaFoldDB" id="A0AAV5A086"/>
<evidence type="ECO:0000313" key="3">
    <source>
        <dbReference type="Proteomes" id="UP001050691"/>
    </source>
</evidence>
<name>A0AAV5A086_9AGAM</name>
<keyword evidence="3" id="KW-1185">Reference proteome</keyword>
<keyword evidence="1" id="KW-1133">Transmembrane helix</keyword>
<keyword evidence="1" id="KW-0472">Membrane</keyword>
<gene>
    <name evidence="2" type="ORF">Clacol_001003</name>
</gene>
<reference evidence="2" key="1">
    <citation type="submission" date="2021-10" db="EMBL/GenBank/DDBJ databases">
        <title>De novo Genome Assembly of Clathrus columnatus (Basidiomycota, Fungi) Using Illumina and Nanopore Sequence Data.</title>
        <authorList>
            <person name="Ogiso-Tanaka E."/>
            <person name="Itagaki H."/>
            <person name="Hosoya T."/>
            <person name="Hosaka K."/>
        </authorList>
    </citation>
    <scope>NUCLEOTIDE SEQUENCE</scope>
    <source>
        <strain evidence="2">MO-923</strain>
    </source>
</reference>
<dbReference type="PANTHER" id="PTHR35043:SF7">
    <property type="entry name" value="TRANSCRIPTION FACTOR DOMAIN-CONTAINING PROTEIN"/>
    <property type="match status" value="1"/>
</dbReference>
<feature type="transmembrane region" description="Helical" evidence="1">
    <location>
        <begin position="418"/>
        <end position="439"/>
    </location>
</feature>
<dbReference type="Proteomes" id="UP001050691">
    <property type="component" value="Unassembled WGS sequence"/>
</dbReference>
<sequence>MILFNQGYMISSCIDLTMTHAFFSIMGGFVITDRERVPNHVLVLNSRHQDIDYYMDQVKTVVSVDNDIKDRLNILATAFIKAPITNNLVGGRPGAYSEPTDTIGVLDQITSTLMTAISKIMSQYEFLSVLPFGKTAIKSWAIDMAIEEVETVFSTVAGECDDEKSEDVNEKHRVRQVLHDKLEVELRKKLTERLQNRRKILEKDILDKNKQDSLAKTFALGQTIWFVLQCIVRRAQHLPLTQIELMTCAYATLNAAIYFFWWHKPFRVDSPIMLRSEIPPCKEWEDGTSELNLWDWDFMTFVQFLLGTAYDDYDFRQKLRVPTFYSGHFYNADNNLWIVLAEIITAAVFGGIHLLAWNYEFPTRAELWLWRVSALIIAGIPVMFFLSLILMIADTSVNGNEDDNHAGYWRPAFLTTNFAPGIFILYIITRPVILVLALISLRKLPVGTLSDVGWLKFIPHIE</sequence>
<organism evidence="2 3">
    <name type="scientific">Clathrus columnatus</name>
    <dbReference type="NCBI Taxonomy" id="1419009"/>
    <lineage>
        <taxon>Eukaryota</taxon>
        <taxon>Fungi</taxon>
        <taxon>Dikarya</taxon>
        <taxon>Basidiomycota</taxon>
        <taxon>Agaricomycotina</taxon>
        <taxon>Agaricomycetes</taxon>
        <taxon>Phallomycetidae</taxon>
        <taxon>Phallales</taxon>
        <taxon>Clathraceae</taxon>
        <taxon>Clathrus</taxon>
    </lineage>
</organism>
<comment type="caution">
    <text evidence="2">The sequence shown here is derived from an EMBL/GenBank/DDBJ whole genome shotgun (WGS) entry which is preliminary data.</text>
</comment>
<evidence type="ECO:0000256" key="1">
    <source>
        <dbReference type="SAM" id="Phobius"/>
    </source>
</evidence>